<keyword evidence="2 4" id="KW-0012">Acyltransferase</keyword>
<evidence type="ECO:0000256" key="1">
    <source>
        <dbReference type="ARBA" id="ARBA00022679"/>
    </source>
</evidence>
<dbReference type="SUPFAM" id="SSF55729">
    <property type="entry name" value="Acyl-CoA N-acyltransferases (Nat)"/>
    <property type="match status" value="1"/>
</dbReference>
<dbReference type="InterPro" id="IPR000182">
    <property type="entry name" value="GNAT_dom"/>
</dbReference>
<dbReference type="EC" id="2.3.-.-" evidence="4"/>
<dbReference type="Proteomes" id="UP001602058">
    <property type="component" value="Unassembled WGS sequence"/>
</dbReference>
<gene>
    <name evidence="4" type="ORF">ACFY1D_03050</name>
</gene>
<evidence type="ECO:0000259" key="3">
    <source>
        <dbReference type="PROSITE" id="PS51186"/>
    </source>
</evidence>
<dbReference type="PROSITE" id="PS51186">
    <property type="entry name" value="GNAT"/>
    <property type="match status" value="1"/>
</dbReference>
<organism evidence="4 5">
    <name type="scientific">Streptomyces bluensis</name>
    <dbReference type="NCBI Taxonomy" id="33897"/>
    <lineage>
        <taxon>Bacteria</taxon>
        <taxon>Bacillati</taxon>
        <taxon>Actinomycetota</taxon>
        <taxon>Actinomycetes</taxon>
        <taxon>Kitasatosporales</taxon>
        <taxon>Streptomycetaceae</taxon>
        <taxon>Streptomyces</taxon>
    </lineage>
</organism>
<reference evidence="4 5" key="1">
    <citation type="submission" date="2024-10" db="EMBL/GenBank/DDBJ databases">
        <title>The Natural Products Discovery Center: Release of the First 8490 Sequenced Strains for Exploring Actinobacteria Biosynthetic Diversity.</title>
        <authorList>
            <person name="Kalkreuter E."/>
            <person name="Kautsar S.A."/>
            <person name="Yang D."/>
            <person name="Bader C.D."/>
            <person name="Teijaro C.N."/>
            <person name="Fluegel L."/>
            <person name="Davis C.M."/>
            <person name="Simpson J.R."/>
            <person name="Lauterbach L."/>
            <person name="Steele A.D."/>
            <person name="Gui C."/>
            <person name="Meng S."/>
            <person name="Li G."/>
            <person name="Viehrig K."/>
            <person name="Ye F."/>
            <person name="Su P."/>
            <person name="Kiefer A.F."/>
            <person name="Nichols A."/>
            <person name="Cepeda A.J."/>
            <person name="Yan W."/>
            <person name="Fan B."/>
            <person name="Jiang Y."/>
            <person name="Adhikari A."/>
            <person name="Zheng C.-J."/>
            <person name="Schuster L."/>
            <person name="Cowan T.M."/>
            <person name="Smanski M.J."/>
            <person name="Chevrette M.G."/>
            <person name="De Carvalho L.P.S."/>
            <person name="Shen B."/>
        </authorList>
    </citation>
    <scope>NUCLEOTIDE SEQUENCE [LARGE SCALE GENOMIC DNA]</scope>
    <source>
        <strain evidence="4 5">NPDC001390</strain>
    </source>
</reference>
<keyword evidence="1 4" id="KW-0808">Transferase</keyword>
<dbReference type="Pfam" id="PF00583">
    <property type="entry name" value="Acetyltransf_1"/>
    <property type="match status" value="1"/>
</dbReference>
<dbReference type="PANTHER" id="PTHR43877">
    <property type="entry name" value="AMINOALKYLPHOSPHONATE N-ACETYLTRANSFERASE-RELATED-RELATED"/>
    <property type="match status" value="1"/>
</dbReference>
<dbReference type="RefSeq" id="WP_387883071.1">
    <property type="nucleotide sequence ID" value="NZ_JBIAWJ010000001.1"/>
</dbReference>
<dbReference type="InterPro" id="IPR016181">
    <property type="entry name" value="Acyl_CoA_acyltransferase"/>
</dbReference>
<protein>
    <submittedName>
        <fullName evidence="4">GNAT family N-acetyltransferase</fullName>
        <ecNumber evidence="4">2.3.-.-</ecNumber>
    </submittedName>
</protein>
<sequence length="170" mass="19307">MDIRHCKEEDLELLERHMPSPGQTRRHAMRFEKQQQGLSTFLVAWSDGIHVGTAQVLWQGCTAPEVRDRFPRCPELNGLGVWPPQLRSQGIGTAIIRAAETRARRSGHQQIGLGVDDLNHRAAALYLRLGYQETGCRYLDRYHYIDDNGLQHEVADPARFLIKQLAGQPS</sequence>
<dbReference type="InterPro" id="IPR050832">
    <property type="entry name" value="Bact_Acetyltransf"/>
</dbReference>
<accession>A0ABW6UAH1</accession>
<dbReference type="GO" id="GO:0016746">
    <property type="term" value="F:acyltransferase activity"/>
    <property type="evidence" value="ECO:0007669"/>
    <property type="project" value="UniProtKB-KW"/>
</dbReference>
<dbReference type="PANTHER" id="PTHR43877:SF2">
    <property type="entry name" value="AMINOALKYLPHOSPHONATE N-ACETYLTRANSFERASE-RELATED"/>
    <property type="match status" value="1"/>
</dbReference>
<evidence type="ECO:0000313" key="5">
    <source>
        <dbReference type="Proteomes" id="UP001602058"/>
    </source>
</evidence>
<proteinExistence type="predicted"/>
<feature type="domain" description="N-acetyltransferase" evidence="3">
    <location>
        <begin position="1"/>
        <end position="151"/>
    </location>
</feature>
<dbReference type="Gene3D" id="3.40.630.30">
    <property type="match status" value="1"/>
</dbReference>
<name>A0ABW6UAH1_9ACTN</name>
<evidence type="ECO:0000313" key="4">
    <source>
        <dbReference type="EMBL" id="MFF4520440.1"/>
    </source>
</evidence>
<dbReference type="CDD" id="cd04301">
    <property type="entry name" value="NAT_SF"/>
    <property type="match status" value="1"/>
</dbReference>
<comment type="caution">
    <text evidence="4">The sequence shown here is derived from an EMBL/GenBank/DDBJ whole genome shotgun (WGS) entry which is preliminary data.</text>
</comment>
<keyword evidence="5" id="KW-1185">Reference proteome</keyword>
<dbReference type="EMBL" id="JBIAWJ010000001">
    <property type="protein sequence ID" value="MFF4520440.1"/>
    <property type="molecule type" value="Genomic_DNA"/>
</dbReference>
<evidence type="ECO:0000256" key="2">
    <source>
        <dbReference type="ARBA" id="ARBA00023315"/>
    </source>
</evidence>